<evidence type="ECO:0000256" key="4">
    <source>
        <dbReference type="ARBA" id="ARBA00022525"/>
    </source>
</evidence>
<comment type="similarity">
    <text evidence="2 6">Belongs to the plant self-incompatibility (S1) protein family.</text>
</comment>
<dbReference type="PANTHER" id="PTHR31232">
    <property type="match status" value="1"/>
</dbReference>
<evidence type="ECO:0000256" key="5">
    <source>
        <dbReference type="ARBA" id="ARBA00022729"/>
    </source>
</evidence>
<dbReference type="GO" id="GO:0060320">
    <property type="term" value="P:rejection of self pollen"/>
    <property type="evidence" value="ECO:0007669"/>
    <property type="project" value="UniProtKB-KW"/>
</dbReference>
<dbReference type="InterPro" id="IPR010264">
    <property type="entry name" value="Self-incomp_S1"/>
</dbReference>
<evidence type="ECO:0000256" key="1">
    <source>
        <dbReference type="ARBA" id="ARBA00004613"/>
    </source>
</evidence>
<dbReference type="EMBL" id="OU466858">
    <property type="protein sequence ID" value="CAH2045298.1"/>
    <property type="molecule type" value="Genomic_DNA"/>
</dbReference>
<evidence type="ECO:0000256" key="6">
    <source>
        <dbReference type="RuleBase" id="RU367044"/>
    </source>
</evidence>
<gene>
    <name evidence="7" type="ORF">TAV2_LOCUS7963</name>
</gene>
<proteinExistence type="inferred from homology"/>
<name>A0AAU9RP57_THLAR</name>
<evidence type="ECO:0000256" key="2">
    <source>
        <dbReference type="ARBA" id="ARBA00005581"/>
    </source>
</evidence>
<keyword evidence="3 6" id="KW-0713">Self-incompatibility</keyword>
<dbReference type="AlphaFoldDB" id="A0AAU9RP57"/>
<dbReference type="PANTHER" id="PTHR31232:SF26">
    <property type="entry name" value="S-PROTEIN HOMOLOG-RELATED"/>
    <property type="match status" value="1"/>
</dbReference>
<evidence type="ECO:0000256" key="3">
    <source>
        <dbReference type="ARBA" id="ARBA00022471"/>
    </source>
</evidence>
<comment type="subcellular location">
    <subcellularLocation>
        <location evidence="1 6">Secreted</location>
    </subcellularLocation>
</comment>
<keyword evidence="5 6" id="KW-0732">Signal</keyword>
<protein>
    <recommendedName>
        <fullName evidence="6">S-protein homolog</fullName>
    </recommendedName>
</protein>
<sequence>MNNLSILLFVLGLCMSNDVYGDKSYITVKNELNPKGNRLLMAYCKSKNNMVGPRYLKFEEVMIFGFKTNFWGTTEFWCVVKKGPDYKRYGRFTAYKAVKMFVTDDGTKYNWLARDDGIYFHKGNFPPYLKANWTT</sequence>
<organism evidence="7 8">
    <name type="scientific">Thlaspi arvense</name>
    <name type="common">Field penny-cress</name>
    <dbReference type="NCBI Taxonomy" id="13288"/>
    <lineage>
        <taxon>Eukaryota</taxon>
        <taxon>Viridiplantae</taxon>
        <taxon>Streptophyta</taxon>
        <taxon>Embryophyta</taxon>
        <taxon>Tracheophyta</taxon>
        <taxon>Spermatophyta</taxon>
        <taxon>Magnoliopsida</taxon>
        <taxon>eudicotyledons</taxon>
        <taxon>Gunneridae</taxon>
        <taxon>Pentapetalae</taxon>
        <taxon>rosids</taxon>
        <taxon>malvids</taxon>
        <taxon>Brassicales</taxon>
        <taxon>Brassicaceae</taxon>
        <taxon>Thlaspideae</taxon>
        <taxon>Thlaspi</taxon>
    </lineage>
</organism>
<reference evidence="7 8" key="1">
    <citation type="submission" date="2022-03" db="EMBL/GenBank/DDBJ databases">
        <authorList>
            <person name="Nunn A."/>
            <person name="Chopra R."/>
            <person name="Nunn A."/>
            <person name="Contreras Garrido A."/>
        </authorList>
    </citation>
    <scope>NUCLEOTIDE SEQUENCE [LARGE SCALE GENOMIC DNA]</scope>
</reference>
<dbReference type="GO" id="GO:0005576">
    <property type="term" value="C:extracellular region"/>
    <property type="evidence" value="ECO:0007669"/>
    <property type="project" value="UniProtKB-SubCell"/>
</dbReference>
<feature type="signal peptide" evidence="6">
    <location>
        <begin position="1"/>
        <end position="21"/>
    </location>
</feature>
<dbReference type="Pfam" id="PF05938">
    <property type="entry name" value="Self-incomp_S1"/>
    <property type="match status" value="1"/>
</dbReference>
<feature type="chain" id="PRO_5043091591" description="S-protein homolog" evidence="6">
    <location>
        <begin position="22"/>
        <end position="135"/>
    </location>
</feature>
<accession>A0AAU9RP57</accession>
<keyword evidence="8" id="KW-1185">Reference proteome</keyword>
<keyword evidence="4 6" id="KW-0964">Secreted</keyword>
<evidence type="ECO:0000313" key="8">
    <source>
        <dbReference type="Proteomes" id="UP000836841"/>
    </source>
</evidence>
<evidence type="ECO:0000313" key="7">
    <source>
        <dbReference type="EMBL" id="CAH2045298.1"/>
    </source>
</evidence>
<dbReference type="Proteomes" id="UP000836841">
    <property type="component" value="Chromosome 2"/>
</dbReference>